<dbReference type="PROSITE" id="PS00455">
    <property type="entry name" value="AMP_BINDING"/>
    <property type="match status" value="1"/>
</dbReference>
<organism evidence="6 7">
    <name type="scientific">Terrabacter tumescens</name>
    <dbReference type="NCBI Taxonomy" id="60443"/>
    <lineage>
        <taxon>Bacteria</taxon>
        <taxon>Bacillati</taxon>
        <taxon>Actinomycetota</taxon>
        <taxon>Actinomycetes</taxon>
        <taxon>Micrococcales</taxon>
        <taxon>Intrasporangiaceae</taxon>
        <taxon>Terrabacter</taxon>
    </lineage>
</organism>
<dbReference type="CDD" id="cd04433">
    <property type="entry name" value="AFD_class_I"/>
    <property type="match status" value="1"/>
</dbReference>
<evidence type="ECO:0000313" key="7">
    <source>
        <dbReference type="Proteomes" id="UP000623461"/>
    </source>
</evidence>
<feature type="domain" description="AMP-binding enzyme C-terminal" evidence="5">
    <location>
        <begin position="509"/>
        <end position="585"/>
    </location>
</feature>
<proteinExistence type="inferred from homology"/>
<dbReference type="Gene3D" id="3.30.300.30">
    <property type="match status" value="1"/>
</dbReference>
<evidence type="ECO:0000259" key="4">
    <source>
        <dbReference type="Pfam" id="PF00501"/>
    </source>
</evidence>
<gene>
    <name evidence="6" type="ORF">GCM10009721_17340</name>
</gene>
<dbReference type="EMBL" id="BMNZ01000003">
    <property type="protein sequence ID" value="GGM92215.1"/>
    <property type="molecule type" value="Genomic_DNA"/>
</dbReference>
<dbReference type="Proteomes" id="UP000623461">
    <property type="component" value="Unassembled WGS sequence"/>
</dbReference>
<dbReference type="RefSeq" id="WP_081920347.1">
    <property type="nucleotide sequence ID" value="NZ_BMNZ01000003.1"/>
</dbReference>
<dbReference type="PANTHER" id="PTHR43201:SF5">
    <property type="entry name" value="MEDIUM-CHAIN ACYL-COA LIGASE ACSF2, MITOCHONDRIAL"/>
    <property type="match status" value="1"/>
</dbReference>
<dbReference type="InterPro" id="IPR020845">
    <property type="entry name" value="AMP-binding_CS"/>
</dbReference>
<comment type="caution">
    <text evidence="6">The sequence shown here is derived from an EMBL/GenBank/DDBJ whole genome shotgun (WGS) entry which is preliminary data.</text>
</comment>
<evidence type="ECO:0000259" key="5">
    <source>
        <dbReference type="Pfam" id="PF13193"/>
    </source>
</evidence>
<dbReference type="PANTHER" id="PTHR43201">
    <property type="entry name" value="ACYL-COA SYNTHETASE"/>
    <property type="match status" value="1"/>
</dbReference>
<dbReference type="InterPro" id="IPR000873">
    <property type="entry name" value="AMP-dep_synth/lig_dom"/>
</dbReference>
<dbReference type="InterPro" id="IPR025110">
    <property type="entry name" value="AMP-bd_C"/>
</dbReference>
<dbReference type="Pfam" id="PF00501">
    <property type="entry name" value="AMP-binding"/>
    <property type="match status" value="1"/>
</dbReference>
<name>A0ABQ2HVU3_9MICO</name>
<feature type="domain" description="AMP-dependent synthetase/ligase" evidence="4">
    <location>
        <begin position="57"/>
        <end position="457"/>
    </location>
</feature>
<keyword evidence="2" id="KW-0436">Ligase</keyword>
<dbReference type="SUPFAM" id="SSF56801">
    <property type="entry name" value="Acetyl-CoA synthetase-like"/>
    <property type="match status" value="1"/>
</dbReference>
<dbReference type="InterPro" id="IPR045851">
    <property type="entry name" value="AMP-bd_C_sf"/>
</dbReference>
<feature type="region of interest" description="Disordered" evidence="3">
    <location>
        <begin position="1"/>
        <end position="35"/>
    </location>
</feature>
<accession>A0ABQ2HVU3</accession>
<dbReference type="Gene3D" id="3.40.50.12780">
    <property type="entry name" value="N-terminal domain of ligase-like"/>
    <property type="match status" value="1"/>
</dbReference>
<evidence type="ECO:0000256" key="3">
    <source>
        <dbReference type="SAM" id="MobiDB-lite"/>
    </source>
</evidence>
<dbReference type="Pfam" id="PF13193">
    <property type="entry name" value="AMP-binding_C"/>
    <property type="match status" value="1"/>
</dbReference>
<evidence type="ECO:0000256" key="1">
    <source>
        <dbReference type="ARBA" id="ARBA00006432"/>
    </source>
</evidence>
<feature type="compositionally biased region" description="Low complexity" evidence="3">
    <location>
        <begin position="1"/>
        <end position="25"/>
    </location>
</feature>
<reference evidence="7" key="1">
    <citation type="journal article" date="2019" name="Int. J. Syst. Evol. Microbiol.">
        <title>The Global Catalogue of Microorganisms (GCM) 10K type strain sequencing project: providing services to taxonomists for standard genome sequencing and annotation.</title>
        <authorList>
            <consortium name="The Broad Institute Genomics Platform"/>
            <consortium name="The Broad Institute Genome Sequencing Center for Infectious Disease"/>
            <person name="Wu L."/>
            <person name="Ma J."/>
        </authorList>
    </citation>
    <scope>NUCLEOTIDE SEQUENCE [LARGE SCALE GENOMIC DNA]</scope>
    <source>
        <strain evidence="7">JCM 1365</strain>
    </source>
</reference>
<comment type="similarity">
    <text evidence="1">Belongs to the ATP-dependent AMP-binding enzyme family.</text>
</comment>
<evidence type="ECO:0000313" key="6">
    <source>
        <dbReference type="EMBL" id="GGM92215.1"/>
    </source>
</evidence>
<sequence length="598" mass="64556">MTDAVTSAATSAGTSASTSASTSAGRPARGLHPPDKVADYRARGWWGEQTLDGLFADQVLARGDALAVVDPANRETLLGSPPRRLTWHELDAEVTALAARLLSLGLGRGDVLAVQLPNTVELVEVYLAAWRLGVVVSPLPVQLREREVAGMCARAGVTAYVSCARFGERQLVAEAATALADVDSMRAVVAYGPESETSELPIGVRVWHPEAAMDADRRTVEAHAAGDPNEANDAVTICWTSGTESAPKGVPRCHMDWLAVGVATTEAPQVTVEDVLLNPFPMINMAGISGMFLPWLLSGCVLVQHHPFDLPTFLGQVATERVTYTCAPPALLWMLLGNEELMARVDVSSLTRIGSGSAPLQPAMVRGWQERRGISVINFFGSNEGIGLLSSPVDFPDPEDRAQFFPRFGAPGVTWSTRAGEWTDTRLVDIVTGEDVTEPGHPGELHISGPSVFAGYLHGEELPSPFDDRGYLRTGDLFEIAGDRGQFLRYLDRARDQVIRGGTNIAPAELEGLMADHPAVADVAVIGDPDERLGERVAAVVVLRPGETLTLEELVAWLRERKIASFKLPERLEVRDELPRNAVGKVLKRMLRRTGVRE</sequence>
<dbReference type="InterPro" id="IPR042099">
    <property type="entry name" value="ANL_N_sf"/>
</dbReference>
<keyword evidence="7" id="KW-1185">Reference proteome</keyword>
<protein>
    <submittedName>
        <fullName evidence="6">AMP-dependent acyl-CoA synthetase</fullName>
    </submittedName>
</protein>
<evidence type="ECO:0000256" key="2">
    <source>
        <dbReference type="ARBA" id="ARBA00022598"/>
    </source>
</evidence>